<comment type="subcellular location">
    <subcellularLocation>
        <location evidence="1">Membrane</location>
        <topology evidence="1">Multi-pass membrane protein</topology>
    </subcellularLocation>
</comment>
<feature type="domain" description="Methylamine utilisation protein MauE" evidence="6">
    <location>
        <begin position="19"/>
        <end position="137"/>
    </location>
</feature>
<evidence type="ECO:0000256" key="1">
    <source>
        <dbReference type="ARBA" id="ARBA00004141"/>
    </source>
</evidence>
<dbReference type="EMBL" id="JBHSAX010000022">
    <property type="protein sequence ID" value="MFC3965604.1"/>
    <property type="molecule type" value="Genomic_DNA"/>
</dbReference>
<evidence type="ECO:0000256" key="3">
    <source>
        <dbReference type="ARBA" id="ARBA00022989"/>
    </source>
</evidence>
<reference evidence="8" key="1">
    <citation type="journal article" date="2019" name="Int. J. Syst. Evol. Microbiol.">
        <title>The Global Catalogue of Microorganisms (GCM) 10K type strain sequencing project: providing services to taxonomists for standard genome sequencing and annotation.</title>
        <authorList>
            <consortium name="The Broad Institute Genomics Platform"/>
            <consortium name="The Broad Institute Genome Sequencing Center for Infectious Disease"/>
            <person name="Wu L."/>
            <person name="Ma J."/>
        </authorList>
    </citation>
    <scope>NUCLEOTIDE SEQUENCE [LARGE SCALE GENOMIC DNA]</scope>
    <source>
        <strain evidence="8">CGMCC 4.7330</strain>
    </source>
</reference>
<evidence type="ECO:0000256" key="4">
    <source>
        <dbReference type="ARBA" id="ARBA00023136"/>
    </source>
</evidence>
<feature type="transmembrane region" description="Helical" evidence="5">
    <location>
        <begin position="60"/>
        <end position="79"/>
    </location>
</feature>
<gene>
    <name evidence="7" type="ORF">ACFO0B_26740</name>
</gene>
<dbReference type="InterPro" id="IPR009908">
    <property type="entry name" value="Methylamine_util_MauE"/>
</dbReference>
<evidence type="ECO:0000256" key="5">
    <source>
        <dbReference type="SAM" id="Phobius"/>
    </source>
</evidence>
<proteinExistence type="predicted"/>
<dbReference type="RefSeq" id="WP_378615588.1">
    <property type="nucleotide sequence ID" value="NZ_JBHSAX010000022.1"/>
</dbReference>
<accession>A0ABV8E0V2</accession>
<evidence type="ECO:0000313" key="8">
    <source>
        <dbReference type="Proteomes" id="UP001595696"/>
    </source>
</evidence>
<sequence length="151" mass="16697">MSTPEVADRTPSSPVVRALRLLARLWLGISLVFAGISHLSFARQDFQAQVPAWVPLDEDFVVLASGVVEIVLGAALLFAPLRWLPIVGVVAALFFVAVFPGNIGQWREGVDAFGLDTDAERLTRLFFQPVLIAIALWSTGGWSWLRERVRR</sequence>
<dbReference type="PANTHER" id="PTHR36974">
    <property type="entry name" value="MEMBRANE PROTEIN-RELATED"/>
    <property type="match status" value="1"/>
</dbReference>
<feature type="transmembrane region" description="Helical" evidence="5">
    <location>
        <begin position="126"/>
        <end position="145"/>
    </location>
</feature>
<dbReference type="PANTHER" id="PTHR36974:SF1">
    <property type="entry name" value="DOXX FAMILY MEMBRANE PROTEIN"/>
    <property type="match status" value="1"/>
</dbReference>
<evidence type="ECO:0000259" key="6">
    <source>
        <dbReference type="Pfam" id="PF07291"/>
    </source>
</evidence>
<protein>
    <submittedName>
        <fullName evidence="7">MauE/DoxX family redox-associated membrane protein</fullName>
    </submittedName>
</protein>
<evidence type="ECO:0000256" key="2">
    <source>
        <dbReference type="ARBA" id="ARBA00022692"/>
    </source>
</evidence>
<dbReference type="Pfam" id="PF07291">
    <property type="entry name" value="MauE"/>
    <property type="match status" value="1"/>
</dbReference>
<keyword evidence="2 5" id="KW-0812">Transmembrane</keyword>
<feature type="transmembrane region" description="Helical" evidence="5">
    <location>
        <begin position="86"/>
        <end position="106"/>
    </location>
</feature>
<dbReference type="Proteomes" id="UP001595696">
    <property type="component" value="Unassembled WGS sequence"/>
</dbReference>
<feature type="transmembrane region" description="Helical" evidence="5">
    <location>
        <begin position="21"/>
        <end position="40"/>
    </location>
</feature>
<keyword evidence="3 5" id="KW-1133">Transmembrane helix</keyword>
<organism evidence="7 8">
    <name type="scientific">Nocardia jiangsuensis</name>
    <dbReference type="NCBI Taxonomy" id="1691563"/>
    <lineage>
        <taxon>Bacteria</taxon>
        <taxon>Bacillati</taxon>
        <taxon>Actinomycetota</taxon>
        <taxon>Actinomycetes</taxon>
        <taxon>Mycobacteriales</taxon>
        <taxon>Nocardiaceae</taxon>
        <taxon>Nocardia</taxon>
    </lineage>
</organism>
<keyword evidence="4 5" id="KW-0472">Membrane</keyword>
<keyword evidence="8" id="KW-1185">Reference proteome</keyword>
<comment type="caution">
    <text evidence="7">The sequence shown here is derived from an EMBL/GenBank/DDBJ whole genome shotgun (WGS) entry which is preliminary data.</text>
</comment>
<evidence type="ECO:0000313" key="7">
    <source>
        <dbReference type="EMBL" id="MFC3965604.1"/>
    </source>
</evidence>
<name>A0ABV8E0V2_9NOCA</name>